<dbReference type="InParanoid" id="M0D3G6"/>
<dbReference type="AlphaFoldDB" id="M0D3G6"/>
<proteinExistence type="predicted"/>
<dbReference type="Proteomes" id="UP000011513">
    <property type="component" value="Unassembled WGS sequence"/>
</dbReference>
<reference evidence="1 2" key="1">
    <citation type="journal article" date="2014" name="PLoS Genet.">
        <title>Phylogenetically driven sequencing of extremely halophilic archaea reveals strategies for static and dynamic osmo-response.</title>
        <authorList>
            <person name="Becker E.A."/>
            <person name="Seitzer P.M."/>
            <person name="Tritt A."/>
            <person name="Larsen D."/>
            <person name="Krusor M."/>
            <person name="Yao A.I."/>
            <person name="Wu D."/>
            <person name="Madern D."/>
            <person name="Eisen J.A."/>
            <person name="Darling A.E."/>
            <person name="Facciotti M.T."/>
        </authorList>
    </citation>
    <scope>NUCLEOTIDE SEQUENCE [LARGE SCALE GENOMIC DNA]</scope>
    <source>
        <strain evidence="1 2">JCM 14848</strain>
    </source>
</reference>
<keyword evidence="2" id="KW-1185">Reference proteome</keyword>
<organism evidence="1 2">
    <name type="scientific">Halogeometricum pallidum JCM 14848</name>
    <dbReference type="NCBI Taxonomy" id="1227487"/>
    <lineage>
        <taxon>Archaea</taxon>
        <taxon>Methanobacteriati</taxon>
        <taxon>Methanobacteriota</taxon>
        <taxon>Stenosarchaea group</taxon>
        <taxon>Halobacteria</taxon>
        <taxon>Halobacteriales</taxon>
        <taxon>Haloferacaceae</taxon>
        <taxon>Halogeometricum</taxon>
    </lineage>
</organism>
<name>M0D3G6_HALPD</name>
<evidence type="ECO:0000313" key="2">
    <source>
        <dbReference type="Proteomes" id="UP000011513"/>
    </source>
</evidence>
<protein>
    <submittedName>
        <fullName evidence="1">Site-specific recombinase XerD</fullName>
    </submittedName>
</protein>
<evidence type="ECO:0000313" key="1">
    <source>
        <dbReference type="EMBL" id="ELZ29393.1"/>
    </source>
</evidence>
<comment type="caution">
    <text evidence="1">The sequence shown here is derived from an EMBL/GenBank/DDBJ whole genome shotgun (WGS) entry which is preliminary data.</text>
</comment>
<dbReference type="EMBL" id="AOIV01000033">
    <property type="protein sequence ID" value="ELZ29393.1"/>
    <property type="molecule type" value="Genomic_DNA"/>
</dbReference>
<sequence length="47" mass="5544">MTDDDSEVSQAVDRYLRSSGDSDQYRQTAETVLDQFTDWLQRRDLET</sequence>
<gene>
    <name evidence="1" type="ORF">C474_13424</name>
</gene>
<feature type="non-terminal residue" evidence="1">
    <location>
        <position position="47"/>
    </location>
</feature>
<accession>M0D3G6</accession>